<evidence type="ECO:0000313" key="2">
    <source>
        <dbReference type="EMBL" id="TGO35718.1"/>
    </source>
</evidence>
<feature type="compositionally biased region" description="Basic and acidic residues" evidence="1">
    <location>
        <begin position="57"/>
        <end position="67"/>
    </location>
</feature>
<evidence type="ECO:0000313" key="3">
    <source>
        <dbReference type="Proteomes" id="UP000297814"/>
    </source>
</evidence>
<dbReference type="AlphaFoldDB" id="A0A4Z1GHS0"/>
<evidence type="ECO:0000256" key="1">
    <source>
        <dbReference type="SAM" id="MobiDB-lite"/>
    </source>
</evidence>
<dbReference type="EMBL" id="PQXK01000148">
    <property type="protein sequence ID" value="TGO35718.1"/>
    <property type="molecule type" value="Genomic_DNA"/>
</dbReference>
<reference evidence="2 3" key="1">
    <citation type="submission" date="2017-12" db="EMBL/GenBank/DDBJ databases">
        <title>Comparative genomics of Botrytis spp.</title>
        <authorList>
            <person name="Valero-Jimenez C.A."/>
            <person name="Tapia P."/>
            <person name="Veloso J."/>
            <person name="Silva-Moreno E."/>
            <person name="Staats M."/>
            <person name="Valdes J.H."/>
            <person name="Van Kan J.A.L."/>
        </authorList>
    </citation>
    <scope>NUCLEOTIDE SEQUENCE [LARGE SCALE GENOMIC DNA]</scope>
    <source>
        <strain evidence="2 3">Bh0001</strain>
    </source>
</reference>
<organism evidence="2 3">
    <name type="scientific">Botrytis hyacinthi</name>
    <dbReference type="NCBI Taxonomy" id="278943"/>
    <lineage>
        <taxon>Eukaryota</taxon>
        <taxon>Fungi</taxon>
        <taxon>Dikarya</taxon>
        <taxon>Ascomycota</taxon>
        <taxon>Pezizomycotina</taxon>
        <taxon>Leotiomycetes</taxon>
        <taxon>Helotiales</taxon>
        <taxon>Sclerotiniaceae</taxon>
        <taxon>Botrytis</taxon>
    </lineage>
</organism>
<sequence>MCDFNIYDRYDKRPYGIVGPMVLHHIMSFDMPVTVDLELYYGGGEEEEEEDDEEEEEKGREEKKVEK</sequence>
<dbReference type="Proteomes" id="UP000297814">
    <property type="component" value="Unassembled WGS sequence"/>
</dbReference>
<proteinExistence type="predicted"/>
<feature type="region of interest" description="Disordered" evidence="1">
    <location>
        <begin position="41"/>
        <end position="67"/>
    </location>
</feature>
<name>A0A4Z1GHS0_9HELO</name>
<gene>
    <name evidence="2" type="ORF">BHYA_0148g00040</name>
</gene>
<comment type="caution">
    <text evidence="2">The sequence shown here is derived from an EMBL/GenBank/DDBJ whole genome shotgun (WGS) entry which is preliminary data.</text>
</comment>
<protein>
    <submittedName>
        <fullName evidence="2">Uncharacterized protein</fullName>
    </submittedName>
</protein>
<feature type="compositionally biased region" description="Acidic residues" evidence="1">
    <location>
        <begin position="44"/>
        <end position="56"/>
    </location>
</feature>
<keyword evidence="3" id="KW-1185">Reference proteome</keyword>
<accession>A0A4Z1GHS0</accession>